<dbReference type="HOGENOM" id="CLU_2765942_0_0_2"/>
<geneLocation type="plasmid" evidence="2 4">
    <name>pHME132</name>
</geneLocation>
<dbReference type="Proteomes" id="UP000006469">
    <property type="component" value="Plasmid pHM100"/>
</dbReference>
<reference evidence="1 3" key="2">
    <citation type="journal article" date="2012" name="J. Bacteriol.">
        <title>Complete genome sequence of the metabolically versatile halophilic archaeon Haloferax mediterranei, a poly(3-hydroxybutyrate-co-3-hydroxyvalerate) producer.</title>
        <authorList>
            <person name="Han J."/>
            <person name="Zhang F."/>
            <person name="Hou J."/>
            <person name="Liu X."/>
            <person name="Li M."/>
            <person name="Liu H."/>
            <person name="Cai L."/>
            <person name="Zhang B."/>
            <person name="Chen Y."/>
            <person name="Zhou J."/>
            <person name="Hu S."/>
            <person name="Xiang H."/>
        </authorList>
    </citation>
    <scope>NUCLEOTIDE SEQUENCE [LARGE SCALE GENOMIC DNA]</scope>
    <source>
        <strain evidence="3">ATCC 33500 / DSM 1411 / JCM 8866 / NBRC 14739 / NCIMB 2177 / R-4</strain>
        <strain evidence="1">CGMCC 1.2087</strain>
        <plasmid evidence="3">pHM100</plasmid>
    </source>
</reference>
<proteinExistence type="predicted"/>
<dbReference type="EMBL" id="CP001869">
    <property type="protein sequence ID" value="AFK20815.1"/>
    <property type="molecule type" value="Genomic_DNA"/>
</dbReference>
<accession>I3R9A5</accession>
<evidence type="ECO:0000313" key="4">
    <source>
        <dbReference type="Proteomes" id="UP000299011"/>
    </source>
</evidence>
<dbReference type="Proteomes" id="UP000299011">
    <property type="component" value="Plasmid pHME132"/>
</dbReference>
<dbReference type="KEGG" id="hme:HFX_4125"/>
<dbReference type="AlphaFoldDB" id="I3R9A5"/>
<keyword evidence="1" id="KW-0614">Plasmid</keyword>
<geneLocation type="plasmid" evidence="1 3">
    <name>pHM100</name>
</geneLocation>
<reference evidence="1" key="1">
    <citation type="journal article" date="2012" name="Appl. Environ. Microbiol.">
        <title>Identification of the haloarchaeal phasin (PhaP) that functions in polyhydroxyalkanoate accumulation and granule formation in Haloferax mediterranei.</title>
        <authorList>
            <person name="Cai S."/>
            <person name="Cai L."/>
            <person name="Liu H."/>
            <person name="Liu X."/>
            <person name="Han J."/>
            <person name="Zhou J."/>
            <person name="Xiang H."/>
        </authorList>
    </citation>
    <scope>NUCLEOTIDE SEQUENCE</scope>
    <source>
        <strain evidence="1">CGMCC 1.2087</strain>
    </source>
</reference>
<evidence type="ECO:0000313" key="1">
    <source>
        <dbReference type="EMBL" id="AFK20815.1"/>
    </source>
</evidence>
<evidence type="ECO:0000313" key="3">
    <source>
        <dbReference type="Proteomes" id="UP000006469"/>
    </source>
</evidence>
<gene>
    <name evidence="1" type="ordered locus">HFX_4125</name>
    <name evidence="2" type="ORF">E6P09_19460</name>
</gene>
<protein>
    <submittedName>
        <fullName evidence="1">Uncharacterized protein</fullName>
    </submittedName>
</protein>
<name>I3R9A5_HALMT</name>
<reference evidence="2 4" key="4">
    <citation type="submission" date="2019-04" db="EMBL/GenBank/DDBJ databases">
        <title>Methylomes of two halophilic Archaea, Haloarcula marismortui and Haloferax mediterranei.</title>
        <authorList>
            <person name="DasSarma S."/>
            <person name="DasSarma P."/>
            <person name="DasSarma S."/>
            <person name="Fomenkov A."/>
            <person name="Vincze T."/>
            <person name="Anton B.P."/>
            <person name="Roberts R.J."/>
        </authorList>
    </citation>
    <scope>NUCLEOTIDE SEQUENCE [LARGE SCALE GENOMIC DNA]</scope>
    <source>
        <strain evidence="2">ATCC 33500</strain>
        <strain evidence="4">ATCC 33500 / DSM 1411 / JCM 8866 / NBRC 14739 / NCIMB 2177 / R-4</strain>
        <plasmid evidence="2 4">pHME132</plasmid>
    </source>
</reference>
<evidence type="ECO:0000313" key="2">
    <source>
        <dbReference type="EMBL" id="QCQ77479.1"/>
    </source>
</evidence>
<sequence length="69" mass="7555">MVQFHLEEPSSGDELLWNGAVEWTGFGVGDDPALVSFAIPLCWDPATVLRWTGVGNIDVSVPELAAERW</sequence>
<organism evidence="1 3">
    <name type="scientific">Haloferax mediterranei (strain ATCC 33500 / DSM 1411 / JCM 8866 / NBRC 14739 / NCIMB 2177 / R-4)</name>
    <name type="common">Halobacterium mediterranei</name>
    <dbReference type="NCBI Taxonomy" id="523841"/>
    <lineage>
        <taxon>Archaea</taxon>
        <taxon>Methanobacteriati</taxon>
        <taxon>Methanobacteriota</taxon>
        <taxon>Stenosarchaea group</taxon>
        <taxon>Halobacteria</taxon>
        <taxon>Halobacteriales</taxon>
        <taxon>Haloferacaceae</taxon>
        <taxon>Haloferax</taxon>
    </lineage>
</organism>
<reference evidence="1" key="3">
    <citation type="submission" date="2014-05" db="EMBL/GenBank/DDBJ databases">
        <authorList>
            <person name="Wang L."/>
            <person name="Yang H."/>
            <person name="Xiang H."/>
        </authorList>
    </citation>
    <scope>NUCLEOTIDE SEQUENCE</scope>
    <source>
        <strain evidence="1">CGMCC 1.2087</strain>
        <plasmid evidence="1">pHM100</plasmid>
    </source>
</reference>
<dbReference type="EMBL" id="CP039142">
    <property type="protein sequence ID" value="QCQ77479.1"/>
    <property type="molecule type" value="Genomic_DNA"/>
</dbReference>